<dbReference type="EMBL" id="DS268422">
    <property type="protein sequence ID" value="EFO89926.1"/>
    <property type="molecule type" value="Genomic_DNA"/>
</dbReference>
<dbReference type="InParanoid" id="E3M2A8"/>
<keyword evidence="2" id="KW-1185">Reference proteome</keyword>
<evidence type="ECO:0000313" key="1">
    <source>
        <dbReference type="EMBL" id="EFO89926.1"/>
    </source>
</evidence>
<proteinExistence type="predicted"/>
<evidence type="ECO:0000313" key="2">
    <source>
        <dbReference type="Proteomes" id="UP000008281"/>
    </source>
</evidence>
<sequence>MCLICVNLNCTNFFSIIIPIWNAITLHVPHFLCPSEFKSLLVNNIARF</sequence>
<reference evidence="1" key="1">
    <citation type="submission" date="2007-07" db="EMBL/GenBank/DDBJ databases">
        <title>PCAP assembly of the Caenorhabditis remanei genome.</title>
        <authorList>
            <consortium name="The Caenorhabditis remanei Sequencing Consortium"/>
            <person name="Wilson R.K."/>
        </authorList>
    </citation>
    <scope>NUCLEOTIDE SEQUENCE [LARGE SCALE GENOMIC DNA]</scope>
    <source>
        <strain evidence="1">PB4641</strain>
    </source>
</reference>
<dbReference type="HOGENOM" id="CLU_205488_0_0_1"/>
<dbReference type="Proteomes" id="UP000008281">
    <property type="component" value="Unassembled WGS sequence"/>
</dbReference>
<protein>
    <submittedName>
        <fullName evidence="1">Uncharacterized protein</fullName>
    </submittedName>
</protein>
<organism evidence="2">
    <name type="scientific">Caenorhabditis remanei</name>
    <name type="common">Caenorhabditis vulgaris</name>
    <dbReference type="NCBI Taxonomy" id="31234"/>
    <lineage>
        <taxon>Eukaryota</taxon>
        <taxon>Metazoa</taxon>
        <taxon>Ecdysozoa</taxon>
        <taxon>Nematoda</taxon>
        <taxon>Chromadorea</taxon>
        <taxon>Rhabditida</taxon>
        <taxon>Rhabditina</taxon>
        <taxon>Rhabditomorpha</taxon>
        <taxon>Rhabditoidea</taxon>
        <taxon>Rhabditidae</taxon>
        <taxon>Peloderinae</taxon>
        <taxon>Caenorhabditis</taxon>
    </lineage>
</organism>
<gene>
    <name evidence="1" type="ORF">CRE_07536</name>
</gene>
<accession>E3M2A8</accession>
<dbReference type="AlphaFoldDB" id="E3M2A8"/>
<name>E3M2A8_CAERE</name>